<dbReference type="InterPro" id="IPR018087">
    <property type="entry name" value="Glyco_hydro_5_CS"/>
</dbReference>
<sequence length="506" mass="58666">MRVQMKLVLLISLTICLSYCELNVKVDPKTTLFVDQFNRTRVYHGLNVVYKVFPFYPPNNTFDPLNSFVEKDARDLRNWGFNSIRLFMAWEAFEPVRQQYNYTYLGELQKIVELCQQYNISVFLDAHQDVYNRFFCGEGMPDWTIMDNTNKTFPYPLPKNFLRRDDQGYPLIEDCLKVGFSTYYLTKDGSQQGENLFLNYQGLADDFANMWGEVAKYFSKLTHLTNFLGYEIINEPFGVSPWNHFLDWIWPGRGNNKYMLPFYQKVADKIWANHPDSMVFYEPTVVDYLSGGFSHNLGHPEKEVLSYHVYCMAVNPVGDPFSRILCDILDSIFIGGKEKNVQKIHVGGFLTEFGALSNSTKSAEELDYLLDKADNHLRSWAYWQYKGYADFTTAAGPGSEGFYTEDGQLQSNKVKHLSRPYAQAICGEVQKSKFNSNKVTYELIYVSGTCSEQTEIYLSTEYWFTNLKFEKKENIKEIIPNAQLPGYFTIIASEPNKKVHLIVKNN</sequence>
<gene>
    <name evidence="8" type="ORF">TTHERM_00476450</name>
</gene>
<dbReference type="InterPro" id="IPR041036">
    <property type="entry name" value="GH5_C"/>
</dbReference>
<evidence type="ECO:0000313" key="8">
    <source>
        <dbReference type="EMBL" id="EAR97108.2"/>
    </source>
</evidence>
<dbReference type="OrthoDB" id="1887033at2759"/>
<keyword evidence="2 4" id="KW-0378">Hydrolase</keyword>
<evidence type="ECO:0000256" key="1">
    <source>
        <dbReference type="ARBA" id="ARBA00005641"/>
    </source>
</evidence>
<dbReference type="InterPro" id="IPR001547">
    <property type="entry name" value="Glyco_hydro_5"/>
</dbReference>
<reference evidence="9" key="1">
    <citation type="journal article" date="2006" name="PLoS Biol.">
        <title>Macronuclear genome sequence of the ciliate Tetrahymena thermophila, a model eukaryote.</title>
        <authorList>
            <person name="Eisen J.A."/>
            <person name="Coyne R.S."/>
            <person name="Wu M."/>
            <person name="Wu D."/>
            <person name="Thiagarajan M."/>
            <person name="Wortman J.R."/>
            <person name="Badger J.H."/>
            <person name="Ren Q."/>
            <person name="Amedeo P."/>
            <person name="Jones K.M."/>
            <person name="Tallon L.J."/>
            <person name="Delcher A.L."/>
            <person name="Salzberg S.L."/>
            <person name="Silva J.C."/>
            <person name="Haas B.J."/>
            <person name="Majoros W.H."/>
            <person name="Farzad M."/>
            <person name="Carlton J.M."/>
            <person name="Smith R.K. Jr."/>
            <person name="Garg J."/>
            <person name="Pearlman R.E."/>
            <person name="Karrer K.M."/>
            <person name="Sun L."/>
            <person name="Manning G."/>
            <person name="Elde N.C."/>
            <person name="Turkewitz A.P."/>
            <person name="Asai D.J."/>
            <person name="Wilkes D.E."/>
            <person name="Wang Y."/>
            <person name="Cai H."/>
            <person name="Collins K."/>
            <person name="Stewart B.A."/>
            <person name="Lee S.R."/>
            <person name="Wilamowska K."/>
            <person name="Weinberg Z."/>
            <person name="Ruzzo W.L."/>
            <person name="Wloga D."/>
            <person name="Gaertig J."/>
            <person name="Frankel J."/>
            <person name="Tsao C.-C."/>
            <person name="Gorovsky M.A."/>
            <person name="Keeling P.J."/>
            <person name="Waller R.F."/>
            <person name="Patron N.J."/>
            <person name="Cherry J.M."/>
            <person name="Stover N.A."/>
            <person name="Krieger C.J."/>
            <person name="del Toro C."/>
            <person name="Ryder H.F."/>
            <person name="Williamson S.C."/>
            <person name="Barbeau R.A."/>
            <person name="Hamilton E.P."/>
            <person name="Orias E."/>
        </authorList>
    </citation>
    <scope>NUCLEOTIDE SEQUENCE [LARGE SCALE GENOMIC DNA]</scope>
    <source>
        <strain evidence="9">SB210</strain>
    </source>
</reference>
<dbReference type="InParanoid" id="I7M839"/>
<dbReference type="InterPro" id="IPR013780">
    <property type="entry name" value="Glyco_hydro_b"/>
</dbReference>
<dbReference type="GO" id="GO:0000272">
    <property type="term" value="P:polysaccharide catabolic process"/>
    <property type="evidence" value="ECO:0007669"/>
    <property type="project" value="InterPro"/>
</dbReference>
<dbReference type="Gene3D" id="2.60.40.1180">
    <property type="entry name" value="Golgi alpha-mannosidase II"/>
    <property type="match status" value="1"/>
</dbReference>
<dbReference type="GO" id="GO:0016042">
    <property type="term" value="P:lipid catabolic process"/>
    <property type="evidence" value="ECO:0007669"/>
    <property type="project" value="UniProtKB-ARBA"/>
</dbReference>
<dbReference type="AlphaFoldDB" id="I7M839"/>
<dbReference type="SUPFAM" id="SSF51445">
    <property type="entry name" value="(Trans)glycosidases"/>
    <property type="match status" value="1"/>
</dbReference>
<keyword evidence="9" id="KW-1185">Reference proteome</keyword>
<evidence type="ECO:0000256" key="2">
    <source>
        <dbReference type="ARBA" id="ARBA00022801"/>
    </source>
</evidence>
<evidence type="ECO:0000313" key="9">
    <source>
        <dbReference type="Proteomes" id="UP000009168"/>
    </source>
</evidence>
<dbReference type="RefSeq" id="XP_001017353.2">
    <property type="nucleotide sequence ID" value="XM_001017353.2"/>
</dbReference>
<dbReference type="GO" id="GO:1901136">
    <property type="term" value="P:carbohydrate derivative catabolic process"/>
    <property type="evidence" value="ECO:0007669"/>
    <property type="project" value="UniProtKB-ARBA"/>
</dbReference>
<evidence type="ECO:0000256" key="5">
    <source>
        <dbReference type="SAM" id="SignalP"/>
    </source>
</evidence>
<keyword evidence="3 4" id="KW-0326">Glycosidase</keyword>
<dbReference type="Pfam" id="PF00150">
    <property type="entry name" value="Cellulase"/>
    <property type="match status" value="1"/>
</dbReference>
<feature type="chain" id="PRO_5003712130" evidence="5">
    <location>
        <begin position="21"/>
        <end position="506"/>
    </location>
</feature>
<dbReference type="EMBL" id="GG662667">
    <property type="protein sequence ID" value="EAR97108.2"/>
    <property type="molecule type" value="Genomic_DNA"/>
</dbReference>
<dbReference type="GeneID" id="7828098"/>
<evidence type="ECO:0000256" key="4">
    <source>
        <dbReference type="RuleBase" id="RU361153"/>
    </source>
</evidence>
<evidence type="ECO:0000259" key="6">
    <source>
        <dbReference type="Pfam" id="PF00150"/>
    </source>
</evidence>
<name>I7M839_TETTS</name>
<dbReference type="KEGG" id="tet:TTHERM_00476450"/>
<protein>
    <submittedName>
        <fullName evidence="8">Glycosyl hydrolase family cellulase</fullName>
    </submittedName>
</protein>
<feature type="domain" description="Glycoside hydrolase family 5" evidence="6">
    <location>
        <begin position="73"/>
        <end position="386"/>
    </location>
</feature>
<organism evidence="8 9">
    <name type="scientific">Tetrahymena thermophila (strain SB210)</name>
    <dbReference type="NCBI Taxonomy" id="312017"/>
    <lineage>
        <taxon>Eukaryota</taxon>
        <taxon>Sar</taxon>
        <taxon>Alveolata</taxon>
        <taxon>Ciliophora</taxon>
        <taxon>Intramacronucleata</taxon>
        <taxon>Oligohymenophorea</taxon>
        <taxon>Hymenostomatida</taxon>
        <taxon>Tetrahymenina</taxon>
        <taxon>Tetrahymenidae</taxon>
        <taxon>Tetrahymena</taxon>
    </lineage>
</organism>
<dbReference type="Proteomes" id="UP000009168">
    <property type="component" value="Unassembled WGS sequence"/>
</dbReference>
<comment type="similarity">
    <text evidence="1 4">Belongs to the glycosyl hydrolase 5 (cellulase A) family.</text>
</comment>
<proteinExistence type="inferred from homology"/>
<dbReference type="GO" id="GO:0004553">
    <property type="term" value="F:hydrolase activity, hydrolyzing O-glycosyl compounds"/>
    <property type="evidence" value="ECO:0007669"/>
    <property type="project" value="InterPro"/>
</dbReference>
<evidence type="ECO:0000259" key="7">
    <source>
        <dbReference type="Pfam" id="PF18564"/>
    </source>
</evidence>
<dbReference type="PANTHER" id="PTHR31308:SF3">
    <property type="entry name" value="ENDOGLYCOCERAMIDASE"/>
    <property type="match status" value="1"/>
</dbReference>
<feature type="signal peptide" evidence="5">
    <location>
        <begin position="1"/>
        <end position="20"/>
    </location>
</feature>
<dbReference type="PANTHER" id="PTHR31308">
    <property type="match status" value="1"/>
</dbReference>
<dbReference type="InterPro" id="IPR052066">
    <property type="entry name" value="Glycosphingolipid_Hydrolases"/>
</dbReference>
<dbReference type="Gene3D" id="3.20.20.80">
    <property type="entry name" value="Glycosidases"/>
    <property type="match status" value="1"/>
</dbReference>
<accession>I7M839</accession>
<feature type="domain" description="Glycoside hydrolase family 5 C-terminal" evidence="7">
    <location>
        <begin position="419"/>
        <end position="465"/>
    </location>
</feature>
<dbReference type="InterPro" id="IPR017853">
    <property type="entry name" value="GH"/>
</dbReference>
<dbReference type="eggNOG" id="ENOG502QPU8">
    <property type="taxonomic scope" value="Eukaryota"/>
</dbReference>
<evidence type="ECO:0000256" key="3">
    <source>
        <dbReference type="ARBA" id="ARBA00023295"/>
    </source>
</evidence>
<dbReference type="Pfam" id="PF18564">
    <property type="entry name" value="Glyco_hydro_5_C"/>
    <property type="match status" value="1"/>
</dbReference>
<dbReference type="PROSITE" id="PS00659">
    <property type="entry name" value="GLYCOSYL_HYDROL_F5"/>
    <property type="match status" value="1"/>
</dbReference>
<dbReference type="STRING" id="312017.I7M839"/>
<keyword evidence="5" id="KW-0732">Signal</keyword>